<dbReference type="InterPro" id="IPR027417">
    <property type="entry name" value="P-loop_NTPase"/>
</dbReference>
<dbReference type="InterPro" id="IPR047042">
    <property type="entry name" value="BipA_II"/>
</dbReference>
<keyword evidence="1 4" id="KW-0547">Nucleotide-binding</keyword>
<dbReference type="Gene3D" id="2.40.30.10">
    <property type="entry name" value="Translation factors"/>
    <property type="match status" value="1"/>
</dbReference>
<evidence type="ECO:0000256" key="3">
    <source>
        <dbReference type="ARBA" id="ARBA00048548"/>
    </source>
</evidence>
<dbReference type="GO" id="GO:0000027">
    <property type="term" value="P:ribosomal large subunit assembly"/>
    <property type="evidence" value="ECO:0007669"/>
    <property type="project" value="UniProtKB-UniRule"/>
</dbReference>
<organism evidence="6 7">
    <name type="scientific">Gandjariella thermophila</name>
    <dbReference type="NCBI Taxonomy" id="1931992"/>
    <lineage>
        <taxon>Bacteria</taxon>
        <taxon>Bacillati</taxon>
        <taxon>Actinomycetota</taxon>
        <taxon>Actinomycetes</taxon>
        <taxon>Pseudonocardiales</taxon>
        <taxon>Pseudonocardiaceae</taxon>
        <taxon>Gandjariella</taxon>
    </lineage>
</organism>
<keyword evidence="4" id="KW-0694">RNA-binding</keyword>
<protein>
    <recommendedName>
        <fullName evidence="4">Large ribosomal subunit assembly factor BipA</fullName>
        <ecNumber evidence="4">3.6.5.-</ecNumber>
    </recommendedName>
    <alternativeName>
        <fullName evidence="4">GTP-binding protein BipA</fullName>
    </alternativeName>
</protein>
<dbReference type="GO" id="GO:0009409">
    <property type="term" value="P:response to cold"/>
    <property type="evidence" value="ECO:0007669"/>
    <property type="project" value="UniProtKB-ARBA"/>
</dbReference>
<dbReference type="CDD" id="cd01891">
    <property type="entry name" value="TypA_BipA"/>
    <property type="match status" value="1"/>
</dbReference>
<dbReference type="EMBL" id="BJFL01000005">
    <property type="protein sequence ID" value="GDY29959.1"/>
    <property type="molecule type" value="Genomic_DNA"/>
</dbReference>
<dbReference type="NCBIfam" id="TIGR00231">
    <property type="entry name" value="small_GTP"/>
    <property type="match status" value="1"/>
</dbReference>
<dbReference type="CDD" id="cd03710">
    <property type="entry name" value="BipA_TypA_C"/>
    <property type="match status" value="1"/>
</dbReference>
<dbReference type="EC" id="3.6.5.-" evidence="4"/>
<dbReference type="PROSITE" id="PS51722">
    <property type="entry name" value="G_TR_2"/>
    <property type="match status" value="1"/>
</dbReference>
<dbReference type="GO" id="GO:1990904">
    <property type="term" value="C:ribonucleoprotein complex"/>
    <property type="evidence" value="ECO:0007669"/>
    <property type="project" value="TreeGrafter"/>
</dbReference>
<proteinExistence type="inferred from homology"/>
<dbReference type="InterPro" id="IPR000795">
    <property type="entry name" value="T_Tr_GTP-bd_dom"/>
</dbReference>
<dbReference type="GO" id="GO:0005525">
    <property type="term" value="F:GTP binding"/>
    <property type="evidence" value="ECO:0007669"/>
    <property type="project" value="UniProtKB-UniRule"/>
</dbReference>
<dbReference type="GO" id="GO:0019843">
    <property type="term" value="F:rRNA binding"/>
    <property type="evidence" value="ECO:0007669"/>
    <property type="project" value="UniProtKB-KW"/>
</dbReference>
<dbReference type="InterPro" id="IPR042116">
    <property type="entry name" value="TypA/BipA_C"/>
</dbReference>
<dbReference type="Pfam" id="PF00679">
    <property type="entry name" value="EFG_C"/>
    <property type="match status" value="1"/>
</dbReference>
<dbReference type="InterPro" id="IPR009000">
    <property type="entry name" value="Transl_B-barrel_sf"/>
</dbReference>
<keyword evidence="4" id="KW-0820">tRNA-binding</keyword>
<comment type="function">
    <text evidence="4">A 50S ribosomal subunit assembly protein with GTPase activity, required for 50S subunit assembly at low temperatures, may also play a role in translation. Binds GTP and analogs. Binds the 70S ribosome between the 30S and 50S subunits, in a similar position as ribosome-bound EF-G; it contacts a number of ribosomal proteins, both rRNAs and the A-site tRNA.</text>
</comment>
<dbReference type="SUPFAM" id="SSF50447">
    <property type="entry name" value="Translation proteins"/>
    <property type="match status" value="1"/>
</dbReference>
<comment type="similarity">
    <text evidence="4">Belongs to the TRAFAC class translation factor GTPase superfamily. Classic translation factor GTPase family. BipA subfamily.</text>
</comment>
<keyword evidence="7" id="KW-1185">Reference proteome</keyword>
<feature type="domain" description="Tr-type G" evidence="5">
    <location>
        <begin position="17"/>
        <end position="225"/>
    </location>
</feature>
<dbReference type="OrthoDB" id="9801472at2"/>
<evidence type="ECO:0000256" key="2">
    <source>
        <dbReference type="ARBA" id="ARBA00023134"/>
    </source>
</evidence>
<dbReference type="SUPFAM" id="SSF54980">
    <property type="entry name" value="EF-G C-terminal domain-like"/>
    <property type="match status" value="2"/>
</dbReference>
<dbReference type="FunFam" id="2.40.50.250:FF:000001">
    <property type="entry name" value="GTP-binding protein TypA"/>
    <property type="match status" value="1"/>
</dbReference>
<reference evidence="7" key="1">
    <citation type="submission" date="2019-04" db="EMBL/GenBank/DDBJ databases">
        <title>Draft genome sequence of Pseudonocardiaceae bacterium SL3-2-4.</title>
        <authorList>
            <person name="Ningsih F."/>
            <person name="Yokota A."/>
            <person name="Sakai Y."/>
            <person name="Nanatani K."/>
            <person name="Yabe S."/>
            <person name="Oetari A."/>
            <person name="Sjamsuridzal W."/>
        </authorList>
    </citation>
    <scope>NUCLEOTIDE SEQUENCE [LARGE SCALE GENOMIC DNA]</scope>
    <source>
        <strain evidence="7">SL3-2-4</strain>
    </source>
</reference>
<dbReference type="CDD" id="cd03691">
    <property type="entry name" value="BipA_TypA_II"/>
    <property type="match status" value="1"/>
</dbReference>
<feature type="binding site" evidence="4">
    <location>
        <begin position="29"/>
        <end position="34"/>
    </location>
    <ligand>
        <name>GTP</name>
        <dbReference type="ChEBI" id="CHEBI:37565"/>
    </ligand>
</feature>
<dbReference type="RefSeq" id="WP_137813102.1">
    <property type="nucleotide sequence ID" value="NZ_BJFL01000005.1"/>
</dbReference>
<dbReference type="Pfam" id="PF03144">
    <property type="entry name" value="GTP_EFTU_D2"/>
    <property type="match status" value="1"/>
</dbReference>
<sequence length="638" mass="68737">MPTATALATTPPGTVRTDLRNVAIVAHVDHGKTTLVDAMLRQSGAFSARAEPIDRVLDSGDLEREKGITILAKNTAVRRRTPDGPVTINVVDTPGHADFGGEVERGLSMVDGVLLLVDASEGPLPQTRFVLRKALAAALPVVLVVNKVDRPDARISEVVDETQDLLLDLATEVGADDSVLDLPVLYASARAGRASPHQPADGELPDSDNLDPLFDVLLSHVPAPTGDPDAPLQALVTNLDSSSFLGRIALCRLHAGRLRKGQTVGWCRADGTVERVRITELMMTEALERVAAEQAEAGDLVAIAGIPDITIGDTLADPDEPVPLPRITVDEPAISMTIGINTSPLAGRGGGTKLTARLLKSRLDAELVGNVSIRVLPADRPDTWEVQGRGELALAVLVETMRREGFELTVGKPDVVTRTIDGTLCEPFERLTVDVPEEYLGAVTQLLAGRKGRMEHMGGHGTGRVRLEYVIPARGLIGFRTEFLTETRGAGIAHHVFEGYQPWAGELRTRRSGSLVADRAGSATSYALLQLADRGTFFVAPGAEVYEGMVVGENPRAEDLEVNICREKKLTNMRSSTADELERLARPRRLGLEEALEFCAVDECVEVAPTVIRVRKVTLEGAQRAKERSRARARDRAR</sequence>
<dbReference type="GO" id="GO:0000049">
    <property type="term" value="F:tRNA binding"/>
    <property type="evidence" value="ECO:0007669"/>
    <property type="project" value="UniProtKB-KW"/>
</dbReference>
<dbReference type="PANTHER" id="PTHR42908">
    <property type="entry name" value="TRANSLATION ELONGATION FACTOR-RELATED"/>
    <property type="match status" value="1"/>
</dbReference>
<dbReference type="InterPro" id="IPR006298">
    <property type="entry name" value="BipA"/>
</dbReference>
<evidence type="ECO:0000256" key="4">
    <source>
        <dbReference type="HAMAP-Rule" id="MF_00849"/>
    </source>
</evidence>
<comment type="subcellular location">
    <subcellularLocation>
        <location evidence="4">Cytoplasm</location>
    </subcellularLocation>
    <text evidence="4">Binds to ribosomes.</text>
</comment>
<dbReference type="SMART" id="SM00838">
    <property type="entry name" value="EFG_C"/>
    <property type="match status" value="1"/>
</dbReference>
<dbReference type="Proteomes" id="UP000298860">
    <property type="component" value="Unassembled WGS sequence"/>
</dbReference>
<dbReference type="InterPro" id="IPR035651">
    <property type="entry name" value="BipA_V"/>
</dbReference>
<dbReference type="Gene3D" id="3.30.70.240">
    <property type="match status" value="1"/>
</dbReference>
<dbReference type="Pfam" id="PF21018">
    <property type="entry name" value="BipA_C"/>
    <property type="match status" value="1"/>
</dbReference>
<dbReference type="Gene3D" id="2.40.50.250">
    <property type="entry name" value="bipa protein"/>
    <property type="match status" value="1"/>
</dbReference>
<name>A0A4D4J5U0_9PSEU</name>
<keyword evidence="4" id="KW-0378">Hydrolase</keyword>
<dbReference type="PANTHER" id="PTHR42908:SF8">
    <property type="entry name" value="TR-TYPE G DOMAIN-CONTAINING PROTEIN"/>
    <property type="match status" value="1"/>
</dbReference>
<keyword evidence="4" id="KW-0690">Ribosome biogenesis</keyword>
<dbReference type="InterPro" id="IPR005225">
    <property type="entry name" value="Small_GTP-bd"/>
</dbReference>
<feature type="binding site" evidence="4">
    <location>
        <begin position="146"/>
        <end position="149"/>
    </location>
    <ligand>
        <name>GTP</name>
        <dbReference type="ChEBI" id="CHEBI:37565"/>
    </ligand>
</feature>
<dbReference type="Pfam" id="PF00009">
    <property type="entry name" value="GTP_EFTU"/>
    <property type="match status" value="1"/>
</dbReference>
<dbReference type="PRINTS" id="PR00315">
    <property type="entry name" value="ELONGATNFCT"/>
</dbReference>
<dbReference type="FunFam" id="2.40.30.10:FF:000016">
    <property type="entry name" value="GTP-binding protein TypA"/>
    <property type="match status" value="1"/>
</dbReference>
<gene>
    <name evidence="6" type="primary">typA</name>
    <name evidence="4" type="synonym">bipA</name>
    <name evidence="6" type="ORF">GTS_15920</name>
</gene>
<dbReference type="GO" id="GO:0003924">
    <property type="term" value="F:GTPase activity"/>
    <property type="evidence" value="ECO:0007669"/>
    <property type="project" value="UniProtKB-UniRule"/>
</dbReference>
<dbReference type="AlphaFoldDB" id="A0A4D4J5U0"/>
<evidence type="ECO:0000259" key="5">
    <source>
        <dbReference type="PROSITE" id="PS51722"/>
    </source>
</evidence>
<dbReference type="GO" id="GO:0005829">
    <property type="term" value="C:cytosol"/>
    <property type="evidence" value="ECO:0007669"/>
    <property type="project" value="TreeGrafter"/>
</dbReference>
<dbReference type="SUPFAM" id="SSF52540">
    <property type="entry name" value="P-loop containing nucleoside triphosphate hydrolases"/>
    <property type="match status" value="1"/>
</dbReference>
<dbReference type="InterPro" id="IPR004161">
    <property type="entry name" value="EFTu-like_2"/>
</dbReference>
<dbReference type="GO" id="GO:0043022">
    <property type="term" value="F:ribosome binding"/>
    <property type="evidence" value="ECO:0007669"/>
    <property type="project" value="UniProtKB-UniRule"/>
</dbReference>
<keyword evidence="4" id="KW-0963">Cytoplasm</keyword>
<evidence type="ECO:0000313" key="7">
    <source>
        <dbReference type="Proteomes" id="UP000298860"/>
    </source>
</evidence>
<dbReference type="InterPro" id="IPR048876">
    <property type="entry name" value="BipA_C"/>
</dbReference>
<dbReference type="Gene3D" id="3.30.70.870">
    <property type="entry name" value="Elongation Factor G (Translational Gtpase), domain 3"/>
    <property type="match status" value="1"/>
</dbReference>
<evidence type="ECO:0000256" key="1">
    <source>
        <dbReference type="ARBA" id="ARBA00022741"/>
    </source>
</evidence>
<comment type="catalytic activity">
    <reaction evidence="3 4">
        <text>GTP + H2O = GDP + phosphate + H(+)</text>
        <dbReference type="Rhea" id="RHEA:19669"/>
        <dbReference type="ChEBI" id="CHEBI:15377"/>
        <dbReference type="ChEBI" id="CHEBI:15378"/>
        <dbReference type="ChEBI" id="CHEBI:37565"/>
        <dbReference type="ChEBI" id="CHEBI:43474"/>
        <dbReference type="ChEBI" id="CHEBI:58189"/>
    </reaction>
</comment>
<dbReference type="Gene3D" id="3.40.50.300">
    <property type="entry name" value="P-loop containing nucleotide triphosphate hydrolases"/>
    <property type="match status" value="1"/>
</dbReference>
<dbReference type="InterPro" id="IPR035647">
    <property type="entry name" value="EFG_III/V"/>
</dbReference>
<comment type="caution">
    <text evidence="6">The sequence shown here is derived from an EMBL/GenBank/DDBJ whole genome shotgun (WGS) entry which is preliminary data.</text>
</comment>
<evidence type="ECO:0000313" key="6">
    <source>
        <dbReference type="EMBL" id="GDY29959.1"/>
    </source>
</evidence>
<comment type="subunit">
    <text evidence="4">Monomer.</text>
</comment>
<dbReference type="GO" id="GO:0010467">
    <property type="term" value="P:gene expression"/>
    <property type="evidence" value="ECO:0007669"/>
    <property type="project" value="UniProtKB-ARBA"/>
</dbReference>
<dbReference type="NCBIfam" id="TIGR01394">
    <property type="entry name" value="TypA_BipA"/>
    <property type="match status" value="1"/>
</dbReference>
<keyword evidence="2 4" id="KW-0342">GTP-binding</keyword>
<dbReference type="InterPro" id="IPR047041">
    <property type="entry name" value="BipA_GTP-bd_dom"/>
</dbReference>
<dbReference type="FunFam" id="3.30.70.240:FF:000002">
    <property type="entry name" value="GTP-binding protein TypA"/>
    <property type="match status" value="1"/>
</dbReference>
<keyword evidence="4" id="KW-0699">rRNA-binding</keyword>
<dbReference type="HAMAP" id="MF_00849">
    <property type="entry name" value="BipA"/>
    <property type="match status" value="1"/>
</dbReference>
<accession>A0A4D4J5U0</accession>
<dbReference type="FunFam" id="3.30.70.870:FF:000003">
    <property type="entry name" value="GTP-binding protein TypA"/>
    <property type="match status" value="1"/>
</dbReference>
<dbReference type="InterPro" id="IPR000640">
    <property type="entry name" value="EFG_V-like"/>
</dbReference>